<name>A0A1D1WC07_RAMVA</name>
<accession>A0A1D1WC07</accession>
<evidence type="ECO:0000313" key="3">
    <source>
        <dbReference type="Proteomes" id="UP000186922"/>
    </source>
</evidence>
<feature type="transmembrane region" description="Helical" evidence="1">
    <location>
        <begin position="161"/>
        <end position="182"/>
    </location>
</feature>
<sequence length="451" mass="52055">MSDPRQWYPMKELPAFWLLRAFGFSVSSSDRLRDDLCTDFRRKGSLSRILRLIRIIFLIFFVAALIIWFIIYTLSVLNFQIDEFQKALSKGTEKASSMIVRILDEVPWVLINLRSFVVLSLFFFHHRRILRITEHLRRLLVVARRSSWETSPLASTIRSSFIIFGLSVALILLCFIMVLLYWNKIDFSENYETWDFYQLNFVLLNWHVTILLTFLTMVPFVMTQMIVASLIGLGEGGRQLLYLINRKLKKLAHDAGNTREVKETVWTLPDKEGSVEEMSSHDDTITSIRAMHFKATQYVEELSEAFSKIFLVVVAADFATSIGFVGLLIGYENKPGVNYYFDRVYHATATLVWMGFFLCTQYWPLVQLHEEAEETYHHVQALTFIPEATQDDMITLLCSYGILVYELLHREAGAGKHGEKTTNTSGTGMAEVIEKLDELVAGNTSYELRAH</sequence>
<feature type="transmembrane region" description="Helical" evidence="1">
    <location>
        <begin position="343"/>
        <end position="363"/>
    </location>
</feature>
<evidence type="ECO:0008006" key="4">
    <source>
        <dbReference type="Google" id="ProtNLM"/>
    </source>
</evidence>
<keyword evidence="1" id="KW-0472">Membrane</keyword>
<evidence type="ECO:0000313" key="2">
    <source>
        <dbReference type="EMBL" id="GAV09529.1"/>
    </source>
</evidence>
<evidence type="ECO:0000256" key="1">
    <source>
        <dbReference type="SAM" id="Phobius"/>
    </source>
</evidence>
<feature type="transmembrane region" description="Helical" evidence="1">
    <location>
        <begin position="106"/>
        <end position="124"/>
    </location>
</feature>
<keyword evidence="1" id="KW-1133">Transmembrane helix</keyword>
<reference evidence="2 3" key="1">
    <citation type="journal article" date="2016" name="Nat. Commun.">
        <title>Extremotolerant tardigrade genome and improved radiotolerance of human cultured cells by tardigrade-unique protein.</title>
        <authorList>
            <person name="Hashimoto T."/>
            <person name="Horikawa D.D."/>
            <person name="Saito Y."/>
            <person name="Kuwahara H."/>
            <person name="Kozuka-Hata H."/>
            <person name="Shin-I T."/>
            <person name="Minakuchi Y."/>
            <person name="Ohishi K."/>
            <person name="Motoyama A."/>
            <person name="Aizu T."/>
            <person name="Enomoto A."/>
            <person name="Kondo K."/>
            <person name="Tanaka S."/>
            <person name="Hara Y."/>
            <person name="Koshikawa S."/>
            <person name="Sagara H."/>
            <person name="Miura T."/>
            <person name="Yokobori S."/>
            <person name="Miyagawa K."/>
            <person name="Suzuki Y."/>
            <person name="Kubo T."/>
            <person name="Oyama M."/>
            <person name="Kohara Y."/>
            <person name="Fujiyama A."/>
            <person name="Arakawa K."/>
            <person name="Katayama T."/>
            <person name="Toyoda A."/>
            <person name="Kunieda T."/>
        </authorList>
    </citation>
    <scope>NUCLEOTIDE SEQUENCE [LARGE SCALE GENOMIC DNA]</scope>
    <source>
        <strain evidence="2 3">YOKOZUNA-1</strain>
    </source>
</reference>
<comment type="caution">
    <text evidence="2">The sequence shown here is derived from an EMBL/GenBank/DDBJ whole genome shotgun (WGS) entry which is preliminary data.</text>
</comment>
<keyword evidence="1" id="KW-0812">Transmembrane</keyword>
<feature type="transmembrane region" description="Helical" evidence="1">
    <location>
        <begin position="52"/>
        <end position="74"/>
    </location>
</feature>
<dbReference type="OrthoDB" id="10556515at2759"/>
<dbReference type="AlphaFoldDB" id="A0A1D1WC07"/>
<protein>
    <recommendedName>
        <fullName evidence="4">Gustatory receptor</fullName>
    </recommendedName>
</protein>
<feature type="transmembrane region" description="Helical" evidence="1">
    <location>
        <begin position="202"/>
        <end position="222"/>
    </location>
</feature>
<dbReference type="Proteomes" id="UP000186922">
    <property type="component" value="Unassembled WGS sequence"/>
</dbReference>
<proteinExistence type="predicted"/>
<gene>
    <name evidence="2" type="primary">RvY_19051-1</name>
    <name evidence="2" type="synonym">RvY_19051.1</name>
    <name evidence="2" type="ORF">RvY_19051</name>
</gene>
<keyword evidence="3" id="KW-1185">Reference proteome</keyword>
<organism evidence="2 3">
    <name type="scientific">Ramazzottius varieornatus</name>
    <name type="common">Water bear</name>
    <name type="synonym">Tardigrade</name>
    <dbReference type="NCBI Taxonomy" id="947166"/>
    <lineage>
        <taxon>Eukaryota</taxon>
        <taxon>Metazoa</taxon>
        <taxon>Ecdysozoa</taxon>
        <taxon>Tardigrada</taxon>
        <taxon>Eutardigrada</taxon>
        <taxon>Parachela</taxon>
        <taxon>Hypsibioidea</taxon>
        <taxon>Ramazzottiidae</taxon>
        <taxon>Ramazzottius</taxon>
    </lineage>
</organism>
<feature type="transmembrane region" description="Helical" evidence="1">
    <location>
        <begin position="309"/>
        <end position="331"/>
    </location>
</feature>
<dbReference type="EMBL" id="BDGG01000023">
    <property type="protein sequence ID" value="GAV09529.1"/>
    <property type="molecule type" value="Genomic_DNA"/>
</dbReference>